<proteinExistence type="predicted"/>
<reference evidence="2" key="1">
    <citation type="submission" date="2019-12" db="EMBL/GenBank/DDBJ databases">
        <title>Genome sequencing and annotation of Brassica cretica.</title>
        <authorList>
            <person name="Studholme D.J."/>
            <person name="Sarris P.F."/>
        </authorList>
    </citation>
    <scope>NUCLEOTIDE SEQUENCE</scope>
    <source>
        <strain evidence="2">PFS-102/07</strain>
        <tissue evidence="2">Leaf</tissue>
    </source>
</reference>
<feature type="region of interest" description="Disordered" evidence="1">
    <location>
        <begin position="1"/>
        <end position="23"/>
    </location>
</feature>
<evidence type="ECO:0000256" key="1">
    <source>
        <dbReference type="SAM" id="MobiDB-lite"/>
    </source>
</evidence>
<dbReference type="AlphaFoldDB" id="A0A8S9GPI4"/>
<feature type="region of interest" description="Disordered" evidence="1">
    <location>
        <begin position="44"/>
        <end position="64"/>
    </location>
</feature>
<feature type="compositionally biased region" description="Polar residues" evidence="1">
    <location>
        <begin position="1"/>
        <end position="21"/>
    </location>
</feature>
<name>A0A8S9GPI4_BRACR</name>
<organism evidence="2">
    <name type="scientific">Brassica cretica</name>
    <name type="common">Mustard</name>
    <dbReference type="NCBI Taxonomy" id="69181"/>
    <lineage>
        <taxon>Eukaryota</taxon>
        <taxon>Viridiplantae</taxon>
        <taxon>Streptophyta</taxon>
        <taxon>Embryophyta</taxon>
        <taxon>Tracheophyta</taxon>
        <taxon>Spermatophyta</taxon>
        <taxon>Magnoliopsida</taxon>
        <taxon>eudicotyledons</taxon>
        <taxon>Gunneridae</taxon>
        <taxon>Pentapetalae</taxon>
        <taxon>rosids</taxon>
        <taxon>malvids</taxon>
        <taxon>Brassicales</taxon>
        <taxon>Brassicaceae</taxon>
        <taxon>Brassiceae</taxon>
        <taxon>Brassica</taxon>
    </lineage>
</organism>
<sequence length="64" mass="7271">MSGSSNVVTGASSGASNSTPNPYRRYFRCSYAAKKRILTCCSREKEREKEERWENGDDGVMMRE</sequence>
<gene>
    <name evidence="2" type="ORF">F2Q70_00019143</name>
</gene>
<dbReference type="EMBL" id="QGKY02001925">
    <property type="protein sequence ID" value="KAF2546276.1"/>
    <property type="molecule type" value="Genomic_DNA"/>
</dbReference>
<comment type="caution">
    <text evidence="2">The sequence shown here is derived from an EMBL/GenBank/DDBJ whole genome shotgun (WGS) entry which is preliminary data.</text>
</comment>
<evidence type="ECO:0000313" key="2">
    <source>
        <dbReference type="EMBL" id="KAF2546276.1"/>
    </source>
</evidence>
<protein>
    <submittedName>
        <fullName evidence="2">Uncharacterized protein</fullName>
    </submittedName>
</protein>
<accession>A0A8S9GPI4</accession>